<dbReference type="InterPro" id="IPR008979">
    <property type="entry name" value="Galactose-bd-like_sf"/>
</dbReference>
<proteinExistence type="predicted"/>
<dbReference type="AlphaFoldDB" id="A0A2U3E3L7"/>
<dbReference type="SUPFAM" id="SSF49785">
    <property type="entry name" value="Galactose-binding domain-like"/>
    <property type="match status" value="1"/>
</dbReference>
<comment type="caution">
    <text evidence="4">The sequence shown here is derived from an EMBL/GenBank/DDBJ whole genome shotgun (WGS) entry which is preliminary data.</text>
</comment>
<dbReference type="SUPFAM" id="SSF53474">
    <property type="entry name" value="alpha/beta-Hydrolases"/>
    <property type="match status" value="1"/>
</dbReference>
<evidence type="ECO:0000313" key="4">
    <source>
        <dbReference type="EMBL" id="PWI69079.1"/>
    </source>
</evidence>
<evidence type="ECO:0000313" key="5">
    <source>
        <dbReference type="Proteomes" id="UP000245956"/>
    </source>
</evidence>
<feature type="region of interest" description="Disordered" evidence="2">
    <location>
        <begin position="1"/>
        <end position="28"/>
    </location>
</feature>
<dbReference type="InterPro" id="IPR005674">
    <property type="entry name" value="CocE/Ser_esterase"/>
</dbReference>
<dbReference type="EMBL" id="LCWV01000013">
    <property type="protein sequence ID" value="PWI69079.1"/>
    <property type="molecule type" value="Genomic_DNA"/>
</dbReference>
<dbReference type="PANTHER" id="PTHR43056">
    <property type="entry name" value="PEPTIDASE S9 PROLYL OLIGOPEPTIDASE"/>
    <property type="match status" value="1"/>
</dbReference>
<evidence type="ECO:0000256" key="1">
    <source>
        <dbReference type="ARBA" id="ARBA00022801"/>
    </source>
</evidence>
<dbReference type="PANTHER" id="PTHR43056:SF10">
    <property type="entry name" value="COCE_NOND FAMILY, PUTATIVE (AFU_ORTHOLOGUE AFUA_7G00600)-RELATED"/>
    <property type="match status" value="1"/>
</dbReference>
<accession>A0A2U3E3L7</accession>
<dbReference type="GO" id="GO:0008239">
    <property type="term" value="F:dipeptidyl-peptidase activity"/>
    <property type="evidence" value="ECO:0007669"/>
    <property type="project" value="InterPro"/>
</dbReference>
<protein>
    <recommendedName>
        <fullName evidence="3">Xaa-Pro dipeptidyl-peptidase C-terminal domain-containing protein</fullName>
    </recommendedName>
</protein>
<dbReference type="InterPro" id="IPR050585">
    <property type="entry name" value="Xaa-Pro_dipeptidyl-ppase/CocE"/>
</dbReference>
<dbReference type="NCBIfam" id="TIGR00976">
    <property type="entry name" value="CocE_NonD"/>
    <property type="match status" value="1"/>
</dbReference>
<evidence type="ECO:0000259" key="3">
    <source>
        <dbReference type="SMART" id="SM00939"/>
    </source>
</evidence>
<keyword evidence="1" id="KW-0378">Hydrolase</keyword>
<dbReference type="InterPro" id="IPR029058">
    <property type="entry name" value="AB_hydrolase_fold"/>
</dbReference>
<dbReference type="Proteomes" id="UP000245956">
    <property type="component" value="Unassembled WGS sequence"/>
</dbReference>
<dbReference type="Pfam" id="PF08530">
    <property type="entry name" value="PepX_C"/>
    <property type="match status" value="1"/>
</dbReference>
<dbReference type="InterPro" id="IPR000383">
    <property type="entry name" value="Xaa-Pro-like_dom"/>
</dbReference>
<dbReference type="Pfam" id="PF02129">
    <property type="entry name" value="Peptidase_S15"/>
    <property type="match status" value="1"/>
</dbReference>
<feature type="domain" description="Xaa-Pro dipeptidyl-peptidase C-terminal" evidence="3">
    <location>
        <begin position="366"/>
        <end position="635"/>
    </location>
</feature>
<dbReference type="SMART" id="SM00939">
    <property type="entry name" value="PepX_C"/>
    <property type="match status" value="1"/>
</dbReference>
<dbReference type="Gene3D" id="3.40.50.1820">
    <property type="entry name" value="alpha/beta hydrolase"/>
    <property type="match status" value="1"/>
</dbReference>
<evidence type="ECO:0000256" key="2">
    <source>
        <dbReference type="SAM" id="MobiDB-lite"/>
    </source>
</evidence>
<dbReference type="Gene3D" id="1.10.3020.20">
    <property type="match status" value="1"/>
</dbReference>
<organism evidence="4 5">
    <name type="scientific">Purpureocillium lilacinum</name>
    <name type="common">Paecilomyces lilacinus</name>
    <dbReference type="NCBI Taxonomy" id="33203"/>
    <lineage>
        <taxon>Eukaryota</taxon>
        <taxon>Fungi</taxon>
        <taxon>Dikarya</taxon>
        <taxon>Ascomycota</taxon>
        <taxon>Pezizomycotina</taxon>
        <taxon>Sordariomycetes</taxon>
        <taxon>Hypocreomycetidae</taxon>
        <taxon>Hypocreales</taxon>
        <taxon>Ophiocordycipitaceae</taxon>
        <taxon>Purpureocillium</taxon>
    </lineage>
</organism>
<reference evidence="4 5" key="1">
    <citation type="journal article" date="2016" name="Front. Microbiol.">
        <title>Genome and transcriptome sequences reveal the specific parasitism of the nematophagous Purpureocillium lilacinum 36-1.</title>
        <authorList>
            <person name="Xie J."/>
            <person name="Li S."/>
            <person name="Mo C."/>
            <person name="Xiao X."/>
            <person name="Peng D."/>
            <person name="Wang G."/>
            <person name="Xiao Y."/>
        </authorList>
    </citation>
    <scope>NUCLEOTIDE SEQUENCE [LARGE SCALE GENOMIC DNA]</scope>
    <source>
        <strain evidence="4 5">36-1</strain>
    </source>
</reference>
<sequence length="643" mass="71634">MLNLKPSKPSPITAKSHPFESKMSASSRKVPVDLDAGVIHTKPAAPTQTAASEWPKIDSTNFPYIFEKNVTVNLSNGSFIRCNIYKPKTEDPNAKFPVLATHGPYGKDVPYSVFHPMSFADLEPDHQTEHSAWETPTPRHWTARGYAIVRADEAGSGQSPGYLDILSSASIDAFSELIEWIVEQPWSNGKVGTLGISYYAASQWQLAARKPKGLACIVPYEGFSDHYRDICRHGGILSNGGLNVIWHRQVGSNQYGLPGRAARNWGDDTIEGSLSIEELAANRVSIVDAVRAYPFRDGERFSSVAFNLEDVEVPVLSVANLGGIQLHLRGNVQGFLHAGSNLKYLRFIVGRHDLPMYYPEEIAIQESFFDAFLLGDDRDGWSRKGEVPPVSLVLRKGNVAHNNVKAEKQFQRRNENEWPLARTQYEKMYLGPDGTMGWEKPAIDAAQKMQYEAFPADKANGLVSFTTAPFEVETEITGHIVAHFNVSIGRHRWQKSTPTDMDIFVALRHISPNGEEVYYTGPAGEASPVTKGYLRMSFRKTNPEHARHREWLPWRDYMPGDAAAMVLNEVYPVDVEVWPTNVVVEKGGRLILEIGAVELLGAGIFQHDDPVDRPEAKFKGTNTIHFSPSYDNYLTMPVIPGTN</sequence>
<dbReference type="Gene3D" id="2.60.120.260">
    <property type="entry name" value="Galactose-binding domain-like"/>
    <property type="match status" value="1"/>
</dbReference>
<gene>
    <name evidence="4" type="ORF">PCL_01464</name>
</gene>
<dbReference type="InterPro" id="IPR013736">
    <property type="entry name" value="Xaa-Pro_dipept_C"/>
</dbReference>
<name>A0A2U3E3L7_PURLI</name>